<accession>A0A2M7QCT2</accession>
<sequence length="96" mass="10977">MGKKTFSVDTMRREINLSLKNSTKSYSTPDVRRGLMDALEYVLHQSGNYKGFRYLLLDEVPAGELPGIVVHGTIEDTPYEVRFAEGTVDRTRVEYF</sequence>
<protein>
    <submittedName>
        <fullName evidence="1">Uncharacterized protein</fullName>
    </submittedName>
</protein>
<dbReference type="Proteomes" id="UP000230108">
    <property type="component" value="Unassembled WGS sequence"/>
</dbReference>
<organism evidence="1 2">
    <name type="scientific">Candidatus Roizmanbacteria bacterium CG_4_10_14_0_8_um_filter_39_9</name>
    <dbReference type="NCBI Taxonomy" id="1974829"/>
    <lineage>
        <taxon>Bacteria</taxon>
        <taxon>Candidatus Roizmaniibacteriota</taxon>
    </lineage>
</organism>
<dbReference type="EMBL" id="PFLF01000056">
    <property type="protein sequence ID" value="PIY69026.1"/>
    <property type="molecule type" value="Genomic_DNA"/>
</dbReference>
<reference evidence="2" key="1">
    <citation type="submission" date="2017-09" db="EMBL/GenBank/DDBJ databases">
        <title>Depth-based differentiation of microbial function through sediment-hosted aquifers and enrichment of novel symbionts in the deep terrestrial subsurface.</title>
        <authorList>
            <person name="Probst A.J."/>
            <person name="Ladd B."/>
            <person name="Jarett J.K."/>
            <person name="Geller-Mcgrath D.E."/>
            <person name="Sieber C.M.K."/>
            <person name="Emerson J.B."/>
            <person name="Anantharaman K."/>
            <person name="Thomas B.C."/>
            <person name="Malmstrom R."/>
            <person name="Stieglmeier M."/>
            <person name="Klingl A."/>
            <person name="Woyke T."/>
            <person name="Ryan C.M."/>
            <person name="Banfield J.F."/>
        </authorList>
    </citation>
    <scope>NUCLEOTIDE SEQUENCE [LARGE SCALE GENOMIC DNA]</scope>
</reference>
<comment type="caution">
    <text evidence="1">The sequence shown here is derived from an EMBL/GenBank/DDBJ whole genome shotgun (WGS) entry which is preliminary data.</text>
</comment>
<proteinExistence type="predicted"/>
<dbReference type="AlphaFoldDB" id="A0A2M7QCT2"/>
<gene>
    <name evidence="1" type="ORF">COY90_02790</name>
</gene>
<evidence type="ECO:0000313" key="2">
    <source>
        <dbReference type="Proteomes" id="UP000230108"/>
    </source>
</evidence>
<evidence type="ECO:0000313" key="1">
    <source>
        <dbReference type="EMBL" id="PIY69026.1"/>
    </source>
</evidence>
<name>A0A2M7QCT2_9BACT</name>